<accession>A0ABD2KIL4</accession>
<name>A0ABD2KIL4_9BILA</name>
<feature type="compositionally biased region" description="Low complexity" evidence="1">
    <location>
        <begin position="228"/>
        <end position="242"/>
    </location>
</feature>
<feature type="compositionally biased region" description="Acidic residues" evidence="1">
    <location>
        <begin position="288"/>
        <end position="314"/>
    </location>
</feature>
<feature type="region of interest" description="Disordered" evidence="1">
    <location>
        <begin position="392"/>
        <end position="414"/>
    </location>
</feature>
<organism evidence="2 3">
    <name type="scientific">Heterodera trifolii</name>
    <dbReference type="NCBI Taxonomy" id="157864"/>
    <lineage>
        <taxon>Eukaryota</taxon>
        <taxon>Metazoa</taxon>
        <taxon>Ecdysozoa</taxon>
        <taxon>Nematoda</taxon>
        <taxon>Chromadorea</taxon>
        <taxon>Rhabditida</taxon>
        <taxon>Tylenchina</taxon>
        <taxon>Tylenchomorpha</taxon>
        <taxon>Tylenchoidea</taxon>
        <taxon>Heteroderidae</taxon>
        <taxon>Heteroderinae</taxon>
        <taxon>Heterodera</taxon>
    </lineage>
</organism>
<feature type="region of interest" description="Disordered" evidence="1">
    <location>
        <begin position="187"/>
        <end position="244"/>
    </location>
</feature>
<sequence length="488" mass="53462">MLKYFAKKFCAKTLGPFLMNETPTLALRHFETKRQFLCLFKSASRGSSASGQSSKKKGGTAKLLELGPLRFMAKDTGKVKLIRQDSQRPGLRAMLYGLTLKMEREEKLQKKLLRKRARKNCRVRLPPADEFVPADVTGGGTSATAACGVIASGNATLTFAAHPLASDPHVSGGGGYARRLTSPLRAFGRRLRQQSTTSRTVDDLFADEDTNSVAGDAAGTNTPKRKPSSTGTAATTASAGTGDFEQSTLRQRLLTTRIQWSKDLTIVPADDEAEMKPKQQKLARIEWTSEEEEEDEEKPSSGDEAEAENSEEEEYVQKQQAEVEAVHRDRDEEEEEEEEPDDTQFASHPSDEALLKAPEALPSKAGGPTRMSKSRSLQEMIRHYWSFARSHGTTSATTANGGIGTPNRKESLSQRRRSRLCAATAVGTSGAAGSAIMPRARSTDERLFAALASHTQQLVMPQFLYLRSSHSSVFQASAYKAIKIRARD</sequence>
<dbReference type="AlphaFoldDB" id="A0ABD2KIL4"/>
<evidence type="ECO:0000313" key="3">
    <source>
        <dbReference type="Proteomes" id="UP001620626"/>
    </source>
</evidence>
<feature type="region of interest" description="Disordered" evidence="1">
    <location>
        <begin position="271"/>
        <end position="349"/>
    </location>
</feature>
<protein>
    <submittedName>
        <fullName evidence="2">Uncharacterized protein</fullName>
    </submittedName>
</protein>
<feature type="compositionally biased region" description="Acidic residues" evidence="1">
    <location>
        <begin position="331"/>
        <end position="342"/>
    </location>
</feature>
<dbReference type="Proteomes" id="UP001620626">
    <property type="component" value="Unassembled WGS sequence"/>
</dbReference>
<keyword evidence="3" id="KW-1185">Reference proteome</keyword>
<evidence type="ECO:0000256" key="1">
    <source>
        <dbReference type="SAM" id="MobiDB-lite"/>
    </source>
</evidence>
<dbReference type="EMBL" id="JBICBT010000754">
    <property type="protein sequence ID" value="KAL3102608.1"/>
    <property type="molecule type" value="Genomic_DNA"/>
</dbReference>
<reference evidence="2 3" key="1">
    <citation type="submission" date="2024-10" db="EMBL/GenBank/DDBJ databases">
        <authorList>
            <person name="Kim D."/>
        </authorList>
    </citation>
    <scope>NUCLEOTIDE SEQUENCE [LARGE SCALE GENOMIC DNA]</scope>
    <source>
        <strain evidence="2">BH-2024</strain>
    </source>
</reference>
<evidence type="ECO:0000313" key="2">
    <source>
        <dbReference type="EMBL" id="KAL3102608.1"/>
    </source>
</evidence>
<proteinExistence type="predicted"/>
<gene>
    <name evidence="2" type="ORF">niasHT_022895</name>
</gene>
<comment type="caution">
    <text evidence="2">The sequence shown here is derived from an EMBL/GenBank/DDBJ whole genome shotgun (WGS) entry which is preliminary data.</text>
</comment>